<gene>
    <name evidence="1" type="ORF">COW49_02275</name>
</gene>
<dbReference type="EMBL" id="PFFD01000102">
    <property type="protein sequence ID" value="PIV86973.1"/>
    <property type="molecule type" value="Genomic_DNA"/>
</dbReference>
<sequence length="136" mass="15592">EGMNAKLRKRFEKLGNERDGIPVTIKITYRDGMVLSAEALPKVHPKVVNRERARPWMNPAAPQLIEHKKAAKLFNIATAWRDIPIPIERFLDGEPIDLIKSLTDPGLVYEITFHASFWDKSVFGVREDTLCISRRL</sequence>
<evidence type="ECO:0000313" key="1">
    <source>
        <dbReference type="EMBL" id="PIV86973.1"/>
    </source>
</evidence>
<dbReference type="Proteomes" id="UP000228497">
    <property type="component" value="Unassembled WGS sequence"/>
</dbReference>
<protein>
    <submittedName>
        <fullName evidence="1">Uncharacterized protein</fullName>
    </submittedName>
</protein>
<comment type="caution">
    <text evidence="1">The sequence shown here is derived from an EMBL/GenBank/DDBJ whole genome shotgun (WGS) entry which is preliminary data.</text>
</comment>
<feature type="non-terminal residue" evidence="1">
    <location>
        <position position="1"/>
    </location>
</feature>
<organism evidence="1 2">
    <name type="scientific">Candidatus Kaiserbacteria bacterium CG17_big_fil_post_rev_8_21_14_2_50_51_7</name>
    <dbReference type="NCBI Taxonomy" id="1974613"/>
    <lineage>
        <taxon>Bacteria</taxon>
        <taxon>Candidatus Kaiseribacteriota</taxon>
    </lineage>
</organism>
<proteinExistence type="predicted"/>
<evidence type="ECO:0000313" key="2">
    <source>
        <dbReference type="Proteomes" id="UP000228497"/>
    </source>
</evidence>
<accession>A0A2M7FBY8</accession>
<dbReference type="AlphaFoldDB" id="A0A2M7FBY8"/>
<reference evidence="2" key="1">
    <citation type="submission" date="2017-09" db="EMBL/GenBank/DDBJ databases">
        <title>Depth-based differentiation of microbial function through sediment-hosted aquifers and enrichment of novel symbionts in the deep terrestrial subsurface.</title>
        <authorList>
            <person name="Probst A.J."/>
            <person name="Ladd B."/>
            <person name="Jarett J.K."/>
            <person name="Geller-Mcgrath D.E."/>
            <person name="Sieber C.M.K."/>
            <person name="Emerson J.B."/>
            <person name="Anantharaman K."/>
            <person name="Thomas B.C."/>
            <person name="Malmstrom R."/>
            <person name="Stieglmeier M."/>
            <person name="Klingl A."/>
            <person name="Woyke T."/>
            <person name="Ryan C.M."/>
            <person name="Banfield J.F."/>
        </authorList>
    </citation>
    <scope>NUCLEOTIDE SEQUENCE [LARGE SCALE GENOMIC DNA]</scope>
</reference>
<name>A0A2M7FBY8_9BACT</name>